<comment type="caution">
    <text evidence="2">The sequence shown here is derived from an EMBL/GenBank/DDBJ whole genome shotgun (WGS) entry which is preliminary data.</text>
</comment>
<keyword evidence="1" id="KW-0472">Membrane</keyword>
<evidence type="ECO:0000313" key="2">
    <source>
        <dbReference type="EMBL" id="OGY59595.1"/>
    </source>
</evidence>
<dbReference type="STRING" id="1797689.A3F24_00060"/>
<gene>
    <name evidence="2" type="ORF">A3F24_00060</name>
</gene>
<dbReference type="AlphaFoldDB" id="A0A1G1Z4R5"/>
<evidence type="ECO:0000313" key="3">
    <source>
        <dbReference type="Proteomes" id="UP000178515"/>
    </source>
</evidence>
<proteinExistence type="predicted"/>
<keyword evidence="1" id="KW-0812">Transmembrane</keyword>
<feature type="transmembrane region" description="Helical" evidence="1">
    <location>
        <begin position="44"/>
        <end position="65"/>
    </location>
</feature>
<accession>A0A1G1Z4R5</accession>
<keyword evidence="1" id="KW-1133">Transmembrane helix</keyword>
<dbReference type="Proteomes" id="UP000178515">
    <property type="component" value="Unassembled WGS sequence"/>
</dbReference>
<protein>
    <submittedName>
        <fullName evidence="2">Uncharacterized protein</fullName>
    </submittedName>
</protein>
<organism evidence="2 3">
    <name type="scientific">Candidatus Colwellbacteria bacterium RIFCSPHIGHO2_12_FULL_44_17</name>
    <dbReference type="NCBI Taxonomy" id="1797689"/>
    <lineage>
        <taxon>Bacteria</taxon>
        <taxon>Candidatus Colwelliibacteriota</taxon>
    </lineage>
</organism>
<name>A0A1G1Z4R5_9BACT</name>
<dbReference type="EMBL" id="MHIX01000013">
    <property type="protein sequence ID" value="OGY59595.1"/>
    <property type="molecule type" value="Genomic_DNA"/>
</dbReference>
<feature type="transmembrane region" description="Helical" evidence="1">
    <location>
        <begin position="86"/>
        <end position="105"/>
    </location>
</feature>
<reference evidence="2 3" key="1">
    <citation type="journal article" date="2016" name="Nat. Commun.">
        <title>Thousands of microbial genomes shed light on interconnected biogeochemical processes in an aquifer system.</title>
        <authorList>
            <person name="Anantharaman K."/>
            <person name="Brown C.T."/>
            <person name="Hug L.A."/>
            <person name="Sharon I."/>
            <person name="Castelle C.J."/>
            <person name="Probst A.J."/>
            <person name="Thomas B.C."/>
            <person name="Singh A."/>
            <person name="Wilkins M.J."/>
            <person name="Karaoz U."/>
            <person name="Brodie E.L."/>
            <person name="Williams K.H."/>
            <person name="Hubbard S.S."/>
            <person name="Banfield J.F."/>
        </authorList>
    </citation>
    <scope>NUCLEOTIDE SEQUENCE [LARGE SCALE GENOMIC DNA]</scope>
</reference>
<sequence length="125" mass="13386">MNFLLSFFDRVQVALAQTTLLPTAPDGDPTKYTFCHLLQLGENVFNFLITLSLILAVAAMVYGGARIMVAAGEPANVQTGKSAIKAAVFGVLIIFGSGLIVRFIIRILSGGDIEPWTKLTCVPTL</sequence>
<evidence type="ECO:0000256" key="1">
    <source>
        <dbReference type="SAM" id="Phobius"/>
    </source>
</evidence>